<dbReference type="AlphaFoldDB" id="A0A4R5KI56"/>
<keyword evidence="2" id="KW-1185">Reference proteome</keyword>
<evidence type="ECO:0000313" key="1">
    <source>
        <dbReference type="EMBL" id="TDF95066.1"/>
    </source>
</evidence>
<reference evidence="1 2" key="1">
    <citation type="submission" date="2019-03" db="EMBL/GenBank/DDBJ databases">
        <title>This is whole genome sequence of Paenibacillus sp MS74 strain.</title>
        <authorList>
            <person name="Trinh H.N."/>
        </authorList>
    </citation>
    <scope>NUCLEOTIDE SEQUENCE [LARGE SCALE GENOMIC DNA]</scope>
    <source>
        <strain evidence="1 2">MS74</strain>
    </source>
</reference>
<proteinExistence type="predicted"/>
<comment type="caution">
    <text evidence="1">The sequence shown here is derived from an EMBL/GenBank/DDBJ whole genome shotgun (WGS) entry which is preliminary data.</text>
</comment>
<name>A0A4R5KI56_9BACL</name>
<organism evidence="1 2">
    <name type="scientific">Paenibacillus piri</name>
    <dbReference type="NCBI Taxonomy" id="2547395"/>
    <lineage>
        <taxon>Bacteria</taxon>
        <taxon>Bacillati</taxon>
        <taxon>Bacillota</taxon>
        <taxon>Bacilli</taxon>
        <taxon>Bacillales</taxon>
        <taxon>Paenibacillaceae</taxon>
        <taxon>Paenibacillus</taxon>
    </lineage>
</organism>
<accession>A0A4R5KI56</accession>
<evidence type="ECO:0000313" key="2">
    <source>
        <dbReference type="Proteomes" id="UP000295636"/>
    </source>
</evidence>
<dbReference type="RefSeq" id="WP_133231856.1">
    <property type="nucleotide sequence ID" value="NZ_SMRT01000011.1"/>
</dbReference>
<dbReference type="EMBL" id="SMRT01000011">
    <property type="protein sequence ID" value="TDF95066.1"/>
    <property type="molecule type" value="Genomic_DNA"/>
</dbReference>
<protein>
    <submittedName>
        <fullName evidence="1">Uncharacterized protein</fullName>
    </submittedName>
</protein>
<gene>
    <name evidence="1" type="ORF">E1757_21240</name>
</gene>
<sequence length="208" mass="21871">MKRSIFTFVHGGRSSCFILYLRVYATPSKLQLLDPLELLELPIPPLEAEVPLEMPDEGRLDELLPELTEELFEAEPDGLVAALEPFVPEGLFAPDVLAAPDGLVAAFEPLELLVPEGLLELDVLAAPDELPEAGELLKEPERVDVVGAGALLLGACAGAVVTFLPSLPAVCGAAGGGAVFPELAVAAPITAPTKAPVKIPDETEELRP</sequence>
<dbReference type="Proteomes" id="UP000295636">
    <property type="component" value="Unassembled WGS sequence"/>
</dbReference>